<dbReference type="AlphaFoldDB" id="A0A6A6H9K0"/>
<name>A0A6A6H9K0_VIRVR</name>
<dbReference type="EMBL" id="ML991796">
    <property type="protein sequence ID" value="KAF2234735.1"/>
    <property type="molecule type" value="Genomic_DNA"/>
</dbReference>
<organism evidence="2 3">
    <name type="scientific">Viridothelium virens</name>
    <name type="common">Speckled blister lichen</name>
    <name type="synonym">Trypethelium virens</name>
    <dbReference type="NCBI Taxonomy" id="1048519"/>
    <lineage>
        <taxon>Eukaryota</taxon>
        <taxon>Fungi</taxon>
        <taxon>Dikarya</taxon>
        <taxon>Ascomycota</taxon>
        <taxon>Pezizomycotina</taxon>
        <taxon>Dothideomycetes</taxon>
        <taxon>Dothideomycetes incertae sedis</taxon>
        <taxon>Trypetheliales</taxon>
        <taxon>Trypetheliaceae</taxon>
        <taxon>Viridothelium</taxon>
    </lineage>
</organism>
<feature type="compositionally biased region" description="Low complexity" evidence="1">
    <location>
        <begin position="1"/>
        <end position="11"/>
    </location>
</feature>
<feature type="region of interest" description="Disordered" evidence="1">
    <location>
        <begin position="1"/>
        <end position="48"/>
    </location>
</feature>
<evidence type="ECO:0000313" key="3">
    <source>
        <dbReference type="Proteomes" id="UP000800092"/>
    </source>
</evidence>
<accession>A0A6A6H9K0</accession>
<gene>
    <name evidence="2" type="ORF">EV356DRAFT_142892</name>
</gene>
<evidence type="ECO:0000313" key="2">
    <source>
        <dbReference type="EMBL" id="KAF2234735.1"/>
    </source>
</evidence>
<sequence length="426" mass="47964">MGRWRQLKQQLRPPPQPKREHYDNLEGRSEMSSDSPSSRKFSKGGKESWPKIPHIPARSFPCYITEVPPDILLSVTDFLDAASHNALRLTCRGFHTSLKLRKMDVSEDVSFTTWIKKDLFSQTCAQELQQAFPPHLACCAACMTTHPCHLFSPDALHTPPAERLCRGHEKRLRICNHASASLTQLRAALEPSHFPKDDSSTDERVWNHFALCSSSKHPVCPTRTSSQEPFLVVWPSGKRDASTRKPELEIVRFYRLVPGATGGCSRSDGGFQEPFVVKGGVVIGLRRQVMWAASRIREDACPHINLRRLFGGEGCMVDRRKILFQGAPVRSCSISKDCLHPGLAHCDVIAEWKCASPNCDTVIGLYHNVLGELYLGTRRHVGDLEDANDPRWLTQLEAPTRASKWGNCSRWKKSRIDEPELVVART</sequence>
<dbReference type="OrthoDB" id="3792649at2759"/>
<keyword evidence="3" id="KW-1185">Reference proteome</keyword>
<feature type="compositionally biased region" description="Basic and acidic residues" evidence="1">
    <location>
        <begin position="17"/>
        <end position="31"/>
    </location>
</feature>
<protein>
    <recommendedName>
        <fullName evidence="4">F-box domain-containing protein</fullName>
    </recommendedName>
</protein>
<evidence type="ECO:0000256" key="1">
    <source>
        <dbReference type="SAM" id="MobiDB-lite"/>
    </source>
</evidence>
<reference evidence="2" key="1">
    <citation type="journal article" date="2020" name="Stud. Mycol.">
        <title>101 Dothideomycetes genomes: a test case for predicting lifestyles and emergence of pathogens.</title>
        <authorList>
            <person name="Haridas S."/>
            <person name="Albert R."/>
            <person name="Binder M."/>
            <person name="Bloem J."/>
            <person name="Labutti K."/>
            <person name="Salamov A."/>
            <person name="Andreopoulos B."/>
            <person name="Baker S."/>
            <person name="Barry K."/>
            <person name="Bills G."/>
            <person name="Bluhm B."/>
            <person name="Cannon C."/>
            <person name="Castanera R."/>
            <person name="Culley D."/>
            <person name="Daum C."/>
            <person name="Ezra D."/>
            <person name="Gonzalez J."/>
            <person name="Henrissat B."/>
            <person name="Kuo A."/>
            <person name="Liang C."/>
            <person name="Lipzen A."/>
            <person name="Lutzoni F."/>
            <person name="Magnuson J."/>
            <person name="Mondo S."/>
            <person name="Nolan M."/>
            <person name="Ohm R."/>
            <person name="Pangilinan J."/>
            <person name="Park H.-J."/>
            <person name="Ramirez L."/>
            <person name="Alfaro M."/>
            <person name="Sun H."/>
            <person name="Tritt A."/>
            <person name="Yoshinaga Y."/>
            <person name="Zwiers L.-H."/>
            <person name="Turgeon B."/>
            <person name="Goodwin S."/>
            <person name="Spatafora J."/>
            <person name="Crous P."/>
            <person name="Grigoriev I."/>
        </authorList>
    </citation>
    <scope>NUCLEOTIDE SEQUENCE</scope>
    <source>
        <strain evidence="2">Tuck. ex Michener</strain>
    </source>
</reference>
<dbReference type="Proteomes" id="UP000800092">
    <property type="component" value="Unassembled WGS sequence"/>
</dbReference>
<proteinExistence type="predicted"/>
<evidence type="ECO:0008006" key="4">
    <source>
        <dbReference type="Google" id="ProtNLM"/>
    </source>
</evidence>